<dbReference type="AlphaFoldDB" id="A0A8S4RDC7"/>
<feature type="compositionally biased region" description="Low complexity" evidence="1">
    <location>
        <begin position="101"/>
        <end position="110"/>
    </location>
</feature>
<sequence>MNQGQLGKPSPLNRAKFSGVQKTRRTKCRSISMELGRRGSAPLCLGGGAGGAALAGALPAAARRHAGVAQQGQEVRRVPAALPAAARDVHGAGAAPGVGRAGRAAQHGAAGARGGAPPHQPRAREEAPGRVAQGGGVGRLAGQHVAGRLSARPALTGPPMKLSTRHPPADQNWALPFLKVVIF</sequence>
<feature type="region of interest" description="Disordered" evidence="1">
    <location>
        <begin position="1"/>
        <end position="26"/>
    </location>
</feature>
<gene>
    <name evidence="2" type="primary">jg1220</name>
    <name evidence="2" type="ORF">PAEG_LOCUS11073</name>
</gene>
<dbReference type="EMBL" id="CAKXAJ010024922">
    <property type="protein sequence ID" value="CAH2232901.1"/>
    <property type="molecule type" value="Genomic_DNA"/>
</dbReference>
<accession>A0A8S4RDC7</accession>
<protein>
    <submittedName>
        <fullName evidence="2">Jg1220 protein</fullName>
    </submittedName>
</protein>
<organism evidence="2 3">
    <name type="scientific">Pararge aegeria aegeria</name>
    <dbReference type="NCBI Taxonomy" id="348720"/>
    <lineage>
        <taxon>Eukaryota</taxon>
        <taxon>Metazoa</taxon>
        <taxon>Ecdysozoa</taxon>
        <taxon>Arthropoda</taxon>
        <taxon>Hexapoda</taxon>
        <taxon>Insecta</taxon>
        <taxon>Pterygota</taxon>
        <taxon>Neoptera</taxon>
        <taxon>Endopterygota</taxon>
        <taxon>Lepidoptera</taxon>
        <taxon>Glossata</taxon>
        <taxon>Ditrysia</taxon>
        <taxon>Papilionoidea</taxon>
        <taxon>Nymphalidae</taxon>
        <taxon>Satyrinae</taxon>
        <taxon>Satyrini</taxon>
        <taxon>Parargina</taxon>
        <taxon>Pararge</taxon>
    </lineage>
</organism>
<dbReference type="Proteomes" id="UP000838756">
    <property type="component" value="Unassembled WGS sequence"/>
</dbReference>
<comment type="caution">
    <text evidence="2">The sequence shown here is derived from an EMBL/GenBank/DDBJ whole genome shotgun (WGS) entry which is preliminary data.</text>
</comment>
<evidence type="ECO:0000256" key="1">
    <source>
        <dbReference type="SAM" id="MobiDB-lite"/>
    </source>
</evidence>
<proteinExistence type="predicted"/>
<name>A0A8S4RDC7_9NEOP</name>
<evidence type="ECO:0000313" key="3">
    <source>
        <dbReference type="Proteomes" id="UP000838756"/>
    </source>
</evidence>
<reference evidence="2" key="1">
    <citation type="submission" date="2022-03" db="EMBL/GenBank/DDBJ databases">
        <authorList>
            <person name="Lindestad O."/>
        </authorList>
    </citation>
    <scope>NUCLEOTIDE SEQUENCE</scope>
</reference>
<evidence type="ECO:0000313" key="2">
    <source>
        <dbReference type="EMBL" id="CAH2232901.1"/>
    </source>
</evidence>
<feature type="region of interest" description="Disordered" evidence="1">
    <location>
        <begin position="93"/>
        <end position="170"/>
    </location>
</feature>
<keyword evidence="3" id="KW-1185">Reference proteome</keyword>